<dbReference type="AlphaFoldDB" id="A0A2K9Z3L5"/>
<gene>
    <name evidence="1" type="ORF">CUJ84_Chr002458</name>
</gene>
<protein>
    <submittedName>
        <fullName evidence="1">Uncharacterized protein</fullName>
    </submittedName>
</protein>
<evidence type="ECO:0000313" key="1">
    <source>
        <dbReference type="EMBL" id="AUW42813.1"/>
    </source>
</evidence>
<sequence length="61" mass="6841">MVFKPCLGFKDVNNGLTGRESQAFINCVKSPDVSLRYWWSGFMVRAFAERVDNGSVLIPSV</sequence>
<organism evidence="1 2">
    <name type="scientific">Rhizobium leguminosarum</name>
    <dbReference type="NCBI Taxonomy" id="384"/>
    <lineage>
        <taxon>Bacteria</taxon>
        <taxon>Pseudomonadati</taxon>
        <taxon>Pseudomonadota</taxon>
        <taxon>Alphaproteobacteria</taxon>
        <taxon>Hyphomicrobiales</taxon>
        <taxon>Rhizobiaceae</taxon>
        <taxon>Rhizobium/Agrobacterium group</taxon>
        <taxon>Rhizobium</taxon>
    </lineage>
</organism>
<evidence type="ECO:0000313" key="2">
    <source>
        <dbReference type="Proteomes" id="UP000238523"/>
    </source>
</evidence>
<reference evidence="1 2" key="1">
    <citation type="submission" date="2017-11" db="EMBL/GenBank/DDBJ databases">
        <title>Complete genome of Rhizobium leguminosarum Norway, an ineffective micro-symbiont.</title>
        <authorList>
            <person name="Hoffrichter A."/>
            <person name="Liang J."/>
            <person name="Brachmann A."/>
            <person name="Marin M."/>
        </authorList>
    </citation>
    <scope>NUCLEOTIDE SEQUENCE [LARGE SCALE GENOMIC DNA]</scope>
    <source>
        <strain evidence="1 2">Norway</strain>
    </source>
</reference>
<name>A0A2K9Z3L5_RHILE</name>
<dbReference type="Proteomes" id="UP000238523">
    <property type="component" value="Chromosome"/>
</dbReference>
<proteinExistence type="predicted"/>
<accession>A0A2K9Z3L5</accession>
<dbReference type="EMBL" id="CP025012">
    <property type="protein sequence ID" value="AUW42813.1"/>
    <property type="molecule type" value="Genomic_DNA"/>
</dbReference>